<feature type="compositionally biased region" description="Polar residues" evidence="1">
    <location>
        <begin position="1059"/>
        <end position="1068"/>
    </location>
</feature>
<feature type="compositionally biased region" description="Polar residues" evidence="1">
    <location>
        <begin position="2197"/>
        <end position="2207"/>
    </location>
</feature>
<accession>E9B9G9</accession>
<feature type="region of interest" description="Disordered" evidence="1">
    <location>
        <begin position="1278"/>
        <end position="1299"/>
    </location>
</feature>
<feature type="region of interest" description="Disordered" evidence="1">
    <location>
        <begin position="439"/>
        <end position="462"/>
    </location>
</feature>
<feature type="compositionally biased region" description="Acidic residues" evidence="1">
    <location>
        <begin position="862"/>
        <end position="875"/>
    </location>
</feature>
<gene>
    <name evidence="2" type="ORF">LDBPK_080640</name>
</gene>
<feature type="compositionally biased region" description="Low complexity" evidence="1">
    <location>
        <begin position="710"/>
        <end position="722"/>
    </location>
</feature>
<feature type="compositionally biased region" description="Basic and acidic residues" evidence="1">
    <location>
        <begin position="818"/>
        <end position="830"/>
    </location>
</feature>
<evidence type="ECO:0000313" key="2">
    <source>
        <dbReference type="EMBL" id="CBZ31908.1"/>
    </source>
</evidence>
<feature type="compositionally biased region" description="Low complexity" evidence="1">
    <location>
        <begin position="764"/>
        <end position="798"/>
    </location>
</feature>
<feature type="compositionally biased region" description="Low complexity" evidence="1">
    <location>
        <begin position="1839"/>
        <end position="1850"/>
    </location>
</feature>
<organism evidence="2 3">
    <name type="scientific">Leishmania donovani</name>
    <dbReference type="NCBI Taxonomy" id="5661"/>
    <lineage>
        <taxon>Eukaryota</taxon>
        <taxon>Discoba</taxon>
        <taxon>Euglenozoa</taxon>
        <taxon>Kinetoplastea</taxon>
        <taxon>Metakinetoplastina</taxon>
        <taxon>Trypanosomatida</taxon>
        <taxon>Trypanosomatidae</taxon>
        <taxon>Leishmaniinae</taxon>
        <taxon>Leishmania</taxon>
    </lineage>
</organism>
<evidence type="ECO:0000313" key="3">
    <source>
        <dbReference type="Proteomes" id="UP000008980"/>
    </source>
</evidence>
<proteinExistence type="predicted"/>
<feature type="compositionally biased region" description="Polar residues" evidence="1">
    <location>
        <begin position="1724"/>
        <end position="1733"/>
    </location>
</feature>
<protein>
    <submittedName>
        <fullName evidence="2">Uncharacterized protein</fullName>
    </submittedName>
</protein>
<dbReference type="Proteomes" id="UP000008980">
    <property type="component" value="Chromosome 8"/>
</dbReference>
<reference evidence="3" key="2">
    <citation type="submission" date="2011-02" db="EMBL/GenBank/DDBJ databases">
        <title>Whole genome sequencing of Leishmania donovani clinical lines reveals dynamic variation related to drug resistance.</title>
        <authorList>
            <person name="Downing T."/>
            <person name="Imamura H."/>
            <person name="Sanders M."/>
            <person name="Decuypere S."/>
            <person name="Hertz-Fowler C."/>
            <person name="Clark T.G."/>
            <person name="Rijal S."/>
            <person name="Sundar S."/>
            <person name="Quail M.A."/>
            <person name="De Doncker S."/>
            <person name="Maes I."/>
            <person name="Vanaerschot M."/>
            <person name="Stark O."/>
            <person name="Schonian G."/>
            <person name="Dujardin J.C."/>
            <person name="Berriman M."/>
        </authorList>
    </citation>
    <scope>NUCLEOTIDE SEQUENCE [LARGE SCALE GENOMIC DNA]</scope>
    <source>
        <strain evidence="3">BPK282A1</strain>
    </source>
</reference>
<dbReference type="PhylomeDB" id="E9B9G9"/>
<name>E9B9G9_LEIDO</name>
<dbReference type="PANTHER" id="PTHR35614">
    <property type="match status" value="1"/>
</dbReference>
<feature type="region of interest" description="Disordered" evidence="1">
    <location>
        <begin position="184"/>
        <end position="273"/>
    </location>
</feature>
<feature type="compositionally biased region" description="Gly residues" evidence="1">
    <location>
        <begin position="723"/>
        <end position="739"/>
    </location>
</feature>
<feature type="region of interest" description="Disordered" evidence="1">
    <location>
        <begin position="1993"/>
        <end position="2042"/>
    </location>
</feature>
<feature type="compositionally biased region" description="Low complexity" evidence="1">
    <location>
        <begin position="1694"/>
        <end position="1714"/>
    </location>
</feature>
<feature type="compositionally biased region" description="Basic and acidic residues" evidence="1">
    <location>
        <begin position="799"/>
        <end position="808"/>
    </location>
</feature>
<feature type="region of interest" description="Disordered" evidence="1">
    <location>
        <begin position="2070"/>
        <end position="2096"/>
    </location>
</feature>
<feature type="compositionally biased region" description="Basic residues" evidence="1">
    <location>
        <begin position="490"/>
        <end position="502"/>
    </location>
</feature>
<feature type="region of interest" description="Disordered" evidence="1">
    <location>
        <begin position="1614"/>
        <end position="1745"/>
    </location>
</feature>
<dbReference type="KEGG" id="ldo:LDBPK_080640"/>
<feature type="region of interest" description="Disordered" evidence="1">
    <location>
        <begin position="1839"/>
        <end position="1875"/>
    </location>
</feature>
<feature type="compositionally biased region" description="Polar residues" evidence="1">
    <location>
        <begin position="1861"/>
        <end position="1872"/>
    </location>
</feature>
<feature type="compositionally biased region" description="Basic and acidic residues" evidence="1">
    <location>
        <begin position="1080"/>
        <end position="1090"/>
    </location>
</feature>
<feature type="region of interest" description="Disordered" evidence="1">
    <location>
        <begin position="698"/>
        <end position="747"/>
    </location>
</feature>
<feature type="region of interest" description="Disordered" evidence="1">
    <location>
        <begin position="2197"/>
        <end position="2217"/>
    </location>
</feature>
<dbReference type="VEuPathDB" id="TriTrypDB:LdBPK_080640.1"/>
<reference evidence="2 3" key="1">
    <citation type="journal article" date="2011" name="Genome Res.">
        <title>Whole genome sequencing of multiple Leishmania donovani clinical isolates provides insights into population structure and mechanisms of drug resistance.</title>
        <authorList>
            <person name="Downing T."/>
            <person name="Imamura H."/>
            <person name="Decuypere S."/>
            <person name="Clark T.G."/>
            <person name="Coombs G.H."/>
            <person name="Cotton J.A."/>
            <person name="Hilley J.D."/>
            <person name="de Doncker S."/>
            <person name="Maes I."/>
            <person name="Mottram J.C."/>
            <person name="Quail M.A."/>
            <person name="Rijal S."/>
            <person name="Sanders M."/>
            <person name="Schonian G."/>
            <person name="Stark O."/>
            <person name="Sundar S."/>
            <person name="Vanaerschot M."/>
            <person name="Hertz-Fowler C."/>
            <person name="Dujardin J.C."/>
            <person name="Berriman M."/>
        </authorList>
    </citation>
    <scope>NUCLEOTIDE SEQUENCE [LARGE SCALE GENOMIC DNA]</scope>
    <source>
        <strain evidence="2 3">BPK282A1</strain>
    </source>
</reference>
<feature type="region of interest" description="Disordered" evidence="1">
    <location>
        <begin position="490"/>
        <end position="531"/>
    </location>
</feature>
<feature type="region of interest" description="Disordered" evidence="1">
    <location>
        <begin position="392"/>
        <end position="413"/>
    </location>
</feature>
<feature type="compositionally biased region" description="Low complexity" evidence="1">
    <location>
        <begin position="439"/>
        <end position="459"/>
    </location>
</feature>
<sequence length="2273" mass="240435">MGALPSRESNEDPSSVFFANCGSHVVFHIPMTDHYFPSPHSLAFRQLFHARNNQSALYCFDMKDVSSVMPKDVAAAFREAQEEDWGAEVDEVDPSLHYYDDEIREKVLECGRNADSICEDAGAGAAVPRVPRIGRHLRPSIEDREELYRVLVTEPMEGTLVDTDSEMCALFEQEQRWRAALPHLSNGQQQHGSHTGKRCNANGGHGVDEKDADHAQPVAGASATRQQSHDKVVKKGHSAAAANGAGVGEAATHSPSVTRPAMSSAPPPPAKFLHPIPRAIALRLTTEEEEEMRAEYCRQHGIPYVAPAFHSVGTATGNRADACAGGFSAQQQHMAPPTPLPVVERRHYHFEDDPQYRDGRVHLVEEHGVLYHFAYFAKRPSPTVAAVAVADSSRSSQKGVTTDGTAPSGVLTAGKTPISQTPIVRGRCLHDVVYCAKPSTSPASSSKHAAASSSGFAGSEPEVAPPVRYTWCARCGERVTQRMDYTQLRRLKSTRAHRRAVRKQLPDGDQDSPREKDSVDEVASNTERVDEEGEEEFIINIMPVRVVGMDGLLPSRSRGTPWLRGYAQESEAAEDTYIEQLEQKPPVMRVCRFIEGSVGDKIVNRAALVTLLSYRPMCRQAGLSDALTRPIWSMCVLSNIPYLQMVRETFFRAKAAVAEVDNDDLLLRDWLDVVDRENNFYNFINANLHMTRNFTPPERTVRQREQADDVASAGTASSRRTTTGGGCGVREGGNVGVGPAGSSSVTSPSLLKTAVYSAVEDNGSPTESHAAHSATSASGATTSPSRRRAAPAAAVAARESAETAEHTTDAAAQGVCCKRKDKDGDLKPAEGDGAGLRGRHLTRALEEATIGRPEGYDPRDQVEEDEDDEDDAGDEGGERGASDGVGESDVATKAAARREKGKKKLQHKDLGLPSLCWDTASPPASSTDRSAAASAAASASPFTEDTKQKRSDGQGNPVAASAIGGLPAAVDSSYVAHRHRSGGNKDGEDASGKPPATVTTTSRLLPNAASARAATGQGSSGEGDGMRPSVNNFDDDDDPDLRTEEEERRCARVSVAKTAETSGSSLQKPTPPSAVAVEARGAEKQPHQQRPEVPPRPNFQLFSSRLEPHAPLSLCTLFDYDASADQAAKKTVTQLAAAVAAGVAADVAAGVAADHTNNAGSREEDGVGQATAASAAAKAATTVWPSYVQRDILRENERQQAEPKATRRPSHALYECGMLATTRGRNFLFLLREDCVRALLFYCAAAAAPIFIGAYIEPVDTTSLSYGGAVRLRRPSTVDIPLDGGDEDGGSRTAPGRNYDGQRVVIGQVEGMEVMAEYFKSKGLITCFSVSDVDKAAPGPSAAHRLRKLILPTTSLSTTYAQHRSSSSGGLAGEAGSLAAQQARELAQYGHVFTYAADDFCDGDLVVFNFEERQWEHYEHVQLRRRFAARAATAAADAVATAASAMPVKTAEPMSTGNVAVAADGSRSCARSVVDPSMSARLLCVGLDELLLSWTKWIVDNRFYEDRTDLGWLSLPDGSPIQLGGRYFLWSFRHNHQRYFYGVIPKFAKGRLRRQKMVERNRSKKKDVEAPRQQAQPLAGILTLSSVGVQRSSDVSVAPSAPSSPALVTAVAATLSSPPRPSGKSPWGANDTLEAQQEGEPPRRGSVTGTGSLHAGPALGDQASSSPPHPSLGVSPPAHAGTAQQPPLPQEQLSTSAAAQAVSTAAASSTHPAAMRQRQRHSSPHLQTQQPIAATSAPLPLPHRMNPLYTDSISYSAPHASITLPQQPMPQWASTSATASHVSAAPATAGEQAKQGNFASTLSSAGGFSVHAGRNAARPALCSPKIAAGSLTAAAAATTTTKTTTAARRAPFPNPPPQHPVSGSRNRLSAPSSPAMYRSGQQIGFGGGPNYYYQYGGNTFIQDGKQHENEYYPPLPTGTPFHPATAITKLVPLPHPKTGRGGIPAIFRFWGPIGSPAPRTPVAAPSLPTAGGAAATASLAAIPIALVPQQMHSLSPRHPATGGSPAASSSVGGGESMGVSPVEAHHHSTGSSLDAGSPTAPAIAPASATAAAGASAVNLTVRMRRRTGGGNTAAIRVGGGASPAPLQLPSQGTSSLGASLTTLATAGPAMGPGTPFKHSPLTPSNLPPASLFAQSAPAQLLVDDSGSQRLSPTSMLPTNLINEGSKTKGESVLRVDEDTYMQREAFRWNPYASTKWAQNRSSSTGGSASDARGGLPARAAAEAVRTTAMGARRGHTRTHECVRASLPPLSTFQCFFSLPVLGISKQCKEADER</sequence>
<evidence type="ECO:0000256" key="1">
    <source>
        <dbReference type="SAM" id="MobiDB-lite"/>
    </source>
</evidence>
<feature type="compositionally biased region" description="Low complexity" evidence="1">
    <location>
        <begin position="920"/>
        <end position="941"/>
    </location>
</feature>
<dbReference type="GeneID" id="13391927"/>
<dbReference type="OMA" id="SHALYEC"/>
<feature type="compositionally biased region" description="Basic and acidic residues" evidence="1">
    <location>
        <begin position="1040"/>
        <end position="1050"/>
    </location>
</feature>
<dbReference type="RefSeq" id="XP_003858629.1">
    <property type="nucleotide sequence ID" value="XM_003858581.1"/>
</dbReference>
<feature type="region of interest" description="Disordered" evidence="1">
    <location>
        <begin position="761"/>
        <end position="1097"/>
    </location>
</feature>
<feature type="compositionally biased region" description="Low complexity" evidence="1">
    <location>
        <begin position="1999"/>
        <end position="2010"/>
    </location>
</feature>
<feature type="compositionally biased region" description="Low complexity" evidence="1">
    <location>
        <begin position="239"/>
        <end position="251"/>
    </location>
</feature>
<dbReference type="PANTHER" id="PTHR35614:SF7">
    <property type="match status" value="1"/>
</dbReference>
<dbReference type="EMBL" id="FR799595">
    <property type="protein sequence ID" value="CBZ31908.1"/>
    <property type="molecule type" value="Genomic_DNA"/>
</dbReference>